<evidence type="ECO:0000256" key="1">
    <source>
        <dbReference type="ARBA" id="ARBA00022723"/>
    </source>
</evidence>
<keyword evidence="8" id="KW-1185">Reference proteome</keyword>
<dbReference type="AlphaFoldDB" id="A0AAV9VHX8"/>
<dbReference type="PANTHER" id="PTHR25465">
    <property type="entry name" value="B-BOX DOMAIN CONTAINING"/>
    <property type="match status" value="1"/>
</dbReference>
<dbReference type="Proteomes" id="UP001373714">
    <property type="component" value="Unassembled WGS sequence"/>
</dbReference>
<feature type="region of interest" description="Disordered" evidence="5">
    <location>
        <begin position="147"/>
        <end position="167"/>
    </location>
</feature>
<reference evidence="7 8" key="1">
    <citation type="submission" date="2019-10" db="EMBL/GenBank/DDBJ databases">
        <authorList>
            <person name="Palmer J.M."/>
        </authorList>
    </citation>
    <scope>NUCLEOTIDE SEQUENCE [LARGE SCALE GENOMIC DNA]</scope>
    <source>
        <strain evidence="7 8">TWF730</strain>
    </source>
</reference>
<dbReference type="PANTHER" id="PTHR25465:SF14">
    <property type="entry name" value="E3 UBIQUITIN-PROTEIN LIGASE TRIM65"/>
    <property type="match status" value="1"/>
</dbReference>
<evidence type="ECO:0000313" key="8">
    <source>
        <dbReference type="Proteomes" id="UP001373714"/>
    </source>
</evidence>
<dbReference type="SMART" id="SM00184">
    <property type="entry name" value="RING"/>
    <property type="match status" value="1"/>
</dbReference>
<evidence type="ECO:0000256" key="4">
    <source>
        <dbReference type="PROSITE-ProRule" id="PRU00175"/>
    </source>
</evidence>
<dbReference type="InterPro" id="IPR013083">
    <property type="entry name" value="Znf_RING/FYVE/PHD"/>
</dbReference>
<dbReference type="SUPFAM" id="SSF57850">
    <property type="entry name" value="RING/U-box"/>
    <property type="match status" value="2"/>
</dbReference>
<dbReference type="Gene3D" id="3.30.60.90">
    <property type="match status" value="1"/>
</dbReference>
<proteinExistence type="predicted"/>
<feature type="compositionally biased region" description="Basic and acidic residues" evidence="5">
    <location>
        <begin position="149"/>
        <end position="160"/>
    </location>
</feature>
<dbReference type="EMBL" id="JAVHNS010000002">
    <property type="protein sequence ID" value="KAK6361443.1"/>
    <property type="molecule type" value="Genomic_DNA"/>
</dbReference>
<dbReference type="InterPro" id="IPR001841">
    <property type="entry name" value="Znf_RING"/>
</dbReference>
<evidence type="ECO:0000259" key="6">
    <source>
        <dbReference type="PROSITE" id="PS50089"/>
    </source>
</evidence>
<dbReference type="GO" id="GO:0008270">
    <property type="term" value="F:zinc ion binding"/>
    <property type="evidence" value="ECO:0007669"/>
    <property type="project" value="UniProtKB-KW"/>
</dbReference>
<dbReference type="InterPro" id="IPR017907">
    <property type="entry name" value="Znf_RING_CS"/>
</dbReference>
<keyword evidence="2 4" id="KW-0863">Zinc-finger</keyword>
<keyword evidence="3" id="KW-0862">Zinc</keyword>
<evidence type="ECO:0000256" key="3">
    <source>
        <dbReference type="ARBA" id="ARBA00022833"/>
    </source>
</evidence>
<dbReference type="PROSITE" id="PS50089">
    <property type="entry name" value="ZF_RING_2"/>
    <property type="match status" value="1"/>
</dbReference>
<gene>
    <name evidence="7" type="ORF">TWF730_005171</name>
</gene>
<dbReference type="PROSITE" id="PS00518">
    <property type="entry name" value="ZF_RING_1"/>
    <property type="match status" value="1"/>
</dbReference>
<keyword evidence="1" id="KW-0479">Metal-binding</keyword>
<organism evidence="7 8">
    <name type="scientific">Orbilia blumenaviensis</name>
    <dbReference type="NCBI Taxonomy" id="1796055"/>
    <lineage>
        <taxon>Eukaryota</taxon>
        <taxon>Fungi</taxon>
        <taxon>Dikarya</taxon>
        <taxon>Ascomycota</taxon>
        <taxon>Pezizomycotina</taxon>
        <taxon>Orbiliomycetes</taxon>
        <taxon>Orbiliales</taxon>
        <taxon>Orbiliaceae</taxon>
        <taxon>Orbilia</taxon>
    </lineage>
</organism>
<accession>A0AAV9VHX8</accession>
<evidence type="ECO:0000256" key="5">
    <source>
        <dbReference type="SAM" id="MobiDB-lite"/>
    </source>
</evidence>
<comment type="caution">
    <text evidence="7">The sequence shown here is derived from an EMBL/GenBank/DDBJ whole genome shotgun (WGS) entry which is preliminary data.</text>
</comment>
<dbReference type="Pfam" id="PF00097">
    <property type="entry name" value="zf-C3HC4"/>
    <property type="match status" value="1"/>
</dbReference>
<protein>
    <recommendedName>
        <fullName evidence="6">RING-type domain-containing protein</fullName>
    </recommendedName>
</protein>
<feature type="domain" description="RING-type" evidence="6">
    <location>
        <begin position="52"/>
        <end position="103"/>
    </location>
</feature>
<dbReference type="InterPro" id="IPR043145">
    <property type="entry name" value="Znf_ZZ_sf"/>
</dbReference>
<sequence length="488" mass="53788">MDLRHQKTPLHLSGRIGYMRFNPPPPPMPSPKPTALDNSDAISTDLEKELTCSICTSIFHHPVTLLDCLHSYCGSCAKEWFTSAPSNPQAGSYPVSKGCPTCRQTVRAIKPSPHLASITELFIKHNPQHARDPEEIARLAKIYTPGDRIAADRSPGDSRNRSLSSLSNRRAGEGWWDEWVDDHDENEDQFYAAVSASLREMIPRATNGLISPSSSVNGYAGTSSGSGSNGTLAIRRPVAPVLPPPPHIAAAETPQVNCDTCQKAHIQSTVHYHCGICWDDNFDICQQCFLSGKRCQGQHEMITRKWNSEKASMEKGIFCDMANCRKLCNEIFWSCSSCPSGTGRSQYCPECVNSATSCNHDLIAYSASARTLRQFGLGTFSYRHGLQNPQELVHPAPVSVTTRCDLCSETIAPSTTYFHCRSCHNADWDCHTACLSHYSPWNSDGVAKCLARHPLQALIQVQMPDSRNPTHFVRRALPTTATPFNGSN</sequence>
<evidence type="ECO:0000313" key="7">
    <source>
        <dbReference type="EMBL" id="KAK6361443.1"/>
    </source>
</evidence>
<dbReference type="InterPro" id="IPR018957">
    <property type="entry name" value="Znf_C3HC4_RING-type"/>
</dbReference>
<dbReference type="Gene3D" id="3.30.40.10">
    <property type="entry name" value="Zinc/RING finger domain, C3HC4 (zinc finger)"/>
    <property type="match status" value="1"/>
</dbReference>
<dbReference type="SMART" id="SM00291">
    <property type="entry name" value="ZnF_ZZ"/>
    <property type="match status" value="1"/>
</dbReference>
<name>A0AAV9VHX8_9PEZI</name>
<dbReference type="InterPro" id="IPR051051">
    <property type="entry name" value="E3_ubiq-ligase_TRIM/RNF"/>
</dbReference>
<evidence type="ECO:0000256" key="2">
    <source>
        <dbReference type="ARBA" id="ARBA00022771"/>
    </source>
</evidence>
<dbReference type="InterPro" id="IPR000433">
    <property type="entry name" value="Znf_ZZ"/>
</dbReference>